<dbReference type="PANTHER" id="PTHR30536:SF5">
    <property type="entry name" value="ALTRONATE DEHYDRATASE"/>
    <property type="match status" value="1"/>
</dbReference>
<dbReference type="AlphaFoldDB" id="A0A5C6QDM5"/>
<dbReference type="SMART" id="SM00858">
    <property type="entry name" value="SAF"/>
    <property type="match status" value="1"/>
</dbReference>
<dbReference type="PANTHER" id="PTHR30536">
    <property type="entry name" value="ALTRONATE/GALACTARATE DEHYDRATASE"/>
    <property type="match status" value="1"/>
</dbReference>
<keyword evidence="4" id="KW-1185">Reference proteome</keyword>
<organism evidence="3 4">
    <name type="scientific">Colwellia demingiae</name>
    <dbReference type="NCBI Taxonomy" id="89401"/>
    <lineage>
        <taxon>Bacteria</taxon>
        <taxon>Pseudomonadati</taxon>
        <taxon>Pseudomonadota</taxon>
        <taxon>Gammaproteobacteria</taxon>
        <taxon>Alteromonadales</taxon>
        <taxon>Colwelliaceae</taxon>
        <taxon>Colwellia</taxon>
    </lineage>
</organism>
<evidence type="ECO:0000313" key="3">
    <source>
        <dbReference type="EMBL" id="TWX66861.1"/>
    </source>
</evidence>
<dbReference type="CDD" id="cd11613">
    <property type="entry name" value="SAF_AH_GD"/>
    <property type="match status" value="1"/>
</dbReference>
<evidence type="ECO:0000256" key="1">
    <source>
        <dbReference type="ARBA" id="ARBA00023239"/>
    </source>
</evidence>
<dbReference type="GO" id="GO:0019698">
    <property type="term" value="P:D-galacturonate catabolic process"/>
    <property type="evidence" value="ECO:0007669"/>
    <property type="project" value="TreeGrafter"/>
</dbReference>
<reference evidence="3 4" key="1">
    <citation type="submission" date="2019-07" db="EMBL/GenBank/DDBJ databases">
        <title>Genomes of sea-ice associated Colwellia species.</title>
        <authorList>
            <person name="Bowman J.P."/>
        </authorList>
    </citation>
    <scope>NUCLEOTIDE SEQUENCE [LARGE SCALE GENOMIC DNA]</scope>
    <source>
        <strain evidence="3 4">ACAM 459</strain>
    </source>
</reference>
<comment type="caution">
    <text evidence="3">The sequence shown here is derived from an EMBL/GenBank/DDBJ whole genome shotgun (WGS) entry which is preliminary data.</text>
</comment>
<accession>A0A5C6QDM5</accession>
<dbReference type="OrthoDB" id="9804574at2"/>
<keyword evidence="3" id="KW-0378">Hydrolase</keyword>
<dbReference type="Gene3D" id="2.30.130.110">
    <property type="match status" value="1"/>
</dbReference>
<name>A0A5C6QDM5_9GAMM</name>
<proteinExistence type="predicted"/>
<gene>
    <name evidence="3" type="ORF">ESZ36_15010</name>
</gene>
<dbReference type="Proteomes" id="UP000321822">
    <property type="component" value="Unassembled WGS sequence"/>
</dbReference>
<dbReference type="InterPro" id="IPR044144">
    <property type="entry name" value="SAF_UxaA/GarD"/>
</dbReference>
<protein>
    <submittedName>
        <fullName evidence="3">Altronate hydrolase</fullName>
    </submittedName>
</protein>
<dbReference type="GO" id="GO:0016787">
    <property type="term" value="F:hydrolase activity"/>
    <property type="evidence" value="ECO:0007669"/>
    <property type="project" value="UniProtKB-KW"/>
</dbReference>
<keyword evidence="1" id="KW-0456">Lyase</keyword>
<dbReference type="GO" id="GO:0016829">
    <property type="term" value="F:lyase activity"/>
    <property type="evidence" value="ECO:0007669"/>
    <property type="project" value="UniProtKB-KW"/>
</dbReference>
<dbReference type="RefSeq" id="WP_146789354.1">
    <property type="nucleotide sequence ID" value="NZ_VOLT01000007.1"/>
</dbReference>
<dbReference type="InterPro" id="IPR013974">
    <property type="entry name" value="SAF"/>
</dbReference>
<feature type="domain" description="SAF" evidence="2">
    <location>
        <begin position="13"/>
        <end position="84"/>
    </location>
</feature>
<dbReference type="EMBL" id="VOLT01000007">
    <property type="protein sequence ID" value="TWX66861.1"/>
    <property type="molecule type" value="Genomic_DNA"/>
</dbReference>
<sequence length="99" mass="10846">MTNRKFVLLNEADNILVCCQTASANECVKLPNIELKLDSNIDIGHKVACKNIVKGQNVIRYGVSIGSATVDITKGSHVHLHNMKSDYIPSHTRQSTVGE</sequence>
<dbReference type="InterPro" id="IPR052172">
    <property type="entry name" value="UxaA_altronate/galactarate_dh"/>
</dbReference>
<evidence type="ECO:0000259" key="2">
    <source>
        <dbReference type="SMART" id="SM00858"/>
    </source>
</evidence>
<evidence type="ECO:0000313" key="4">
    <source>
        <dbReference type="Proteomes" id="UP000321822"/>
    </source>
</evidence>